<name>A0A8S5P4K4_9CAUD</name>
<evidence type="ECO:0000313" key="1">
    <source>
        <dbReference type="EMBL" id="DAE01363.1"/>
    </source>
</evidence>
<organism evidence="1">
    <name type="scientific">Siphoviridae sp. ctJcm18</name>
    <dbReference type="NCBI Taxonomy" id="2825433"/>
    <lineage>
        <taxon>Viruses</taxon>
        <taxon>Duplodnaviria</taxon>
        <taxon>Heunggongvirae</taxon>
        <taxon>Uroviricota</taxon>
        <taxon>Caudoviricetes</taxon>
    </lineage>
</organism>
<reference evidence="1" key="1">
    <citation type="journal article" date="2021" name="Proc. Natl. Acad. Sci. U.S.A.">
        <title>A Catalog of Tens of Thousands of Viruses from Human Metagenomes Reveals Hidden Associations with Chronic Diseases.</title>
        <authorList>
            <person name="Tisza M.J."/>
            <person name="Buck C.B."/>
        </authorList>
    </citation>
    <scope>NUCLEOTIDE SEQUENCE</scope>
    <source>
        <strain evidence="1">CtJcm18</strain>
    </source>
</reference>
<protein>
    <submittedName>
        <fullName evidence="1">Uncharacterized protein</fullName>
    </submittedName>
</protein>
<accession>A0A8S5P4K4</accession>
<sequence length="33" mass="3655">MLLPFIECLVAAKTLSYLTNKITNNKLVTTLTS</sequence>
<proteinExistence type="predicted"/>
<dbReference type="EMBL" id="BK015323">
    <property type="protein sequence ID" value="DAE01363.1"/>
    <property type="molecule type" value="Genomic_DNA"/>
</dbReference>